<proteinExistence type="inferred from homology"/>
<keyword evidence="3" id="KW-0687">Ribonucleoprotein</keyword>
<keyword evidence="2" id="KW-0689">Ribosomal protein</keyword>
<dbReference type="InterPro" id="IPR002671">
    <property type="entry name" value="Ribosomal_eL22"/>
</dbReference>
<comment type="similarity">
    <text evidence="1">Belongs to the eukaryotic ribosomal protein eL22 family.</text>
</comment>
<name>A0AAN7WNE6_9SACH</name>
<dbReference type="InterPro" id="IPR038526">
    <property type="entry name" value="Ribosomal_eL22_sf"/>
</dbReference>
<keyword evidence="8" id="KW-1185">Reference proteome</keyword>
<dbReference type="EMBL" id="JAWIZZ010000053">
    <property type="protein sequence ID" value="KAK5778672.1"/>
    <property type="molecule type" value="Genomic_DNA"/>
</dbReference>
<evidence type="ECO:0000256" key="4">
    <source>
        <dbReference type="ARBA" id="ARBA00077545"/>
    </source>
</evidence>
<evidence type="ECO:0000256" key="3">
    <source>
        <dbReference type="ARBA" id="ARBA00023274"/>
    </source>
</evidence>
<dbReference type="Gene3D" id="3.30.1360.210">
    <property type="match status" value="1"/>
</dbReference>
<dbReference type="FunFam" id="3.30.1360.210:FF:000003">
    <property type="entry name" value="60S ribosomal protein L22-B"/>
    <property type="match status" value="1"/>
</dbReference>
<dbReference type="GO" id="GO:0003735">
    <property type="term" value="F:structural constituent of ribosome"/>
    <property type="evidence" value="ECO:0007669"/>
    <property type="project" value="InterPro"/>
</dbReference>
<reference evidence="8" key="1">
    <citation type="submission" date="2023-07" db="EMBL/GenBank/DDBJ databases">
        <title>A draft genome of Kazachstania heterogenica Y-27499.</title>
        <authorList>
            <person name="Donic C."/>
            <person name="Kralova J.S."/>
            <person name="Fidel L."/>
            <person name="Ben-Dor S."/>
            <person name="Jung S."/>
        </authorList>
    </citation>
    <scope>NUCLEOTIDE SEQUENCE [LARGE SCALE GENOMIC DNA]</scope>
    <source>
        <strain evidence="8">Y27499</strain>
    </source>
</reference>
<dbReference type="GO" id="GO:0022625">
    <property type="term" value="C:cytosolic large ribosomal subunit"/>
    <property type="evidence" value="ECO:0007669"/>
    <property type="project" value="UniProtKB-ARBA"/>
</dbReference>
<dbReference type="GO" id="GO:0002181">
    <property type="term" value="P:cytoplasmic translation"/>
    <property type="evidence" value="ECO:0007669"/>
    <property type="project" value="TreeGrafter"/>
</dbReference>
<evidence type="ECO:0000313" key="8">
    <source>
        <dbReference type="Proteomes" id="UP001306508"/>
    </source>
</evidence>
<dbReference type="Proteomes" id="UP001306508">
    <property type="component" value="Unassembled WGS sequence"/>
</dbReference>
<evidence type="ECO:0000256" key="5">
    <source>
        <dbReference type="ARBA" id="ARBA00080129"/>
    </source>
</evidence>
<gene>
    <name evidence="7" type="ORF">RI543_004343</name>
</gene>
<organism evidence="7 8">
    <name type="scientific">Arxiozyma heterogenica</name>
    <dbReference type="NCBI Taxonomy" id="278026"/>
    <lineage>
        <taxon>Eukaryota</taxon>
        <taxon>Fungi</taxon>
        <taxon>Dikarya</taxon>
        <taxon>Ascomycota</taxon>
        <taxon>Saccharomycotina</taxon>
        <taxon>Saccharomycetes</taxon>
        <taxon>Saccharomycetales</taxon>
        <taxon>Saccharomycetaceae</taxon>
        <taxon>Arxiozyma</taxon>
    </lineage>
</organism>
<dbReference type="PANTHER" id="PTHR10064">
    <property type="entry name" value="60S RIBOSOMAL PROTEIN L22"/>
    <property type="match status" value="1"/>
</dbReference>
<dbReference type="AlphaFoldDB" id="A0AAN7WNE6"/>
<evidence type="ECO:0000256" key="1">
    <source>
        <dbReference type="ARBA" id="ARBA00007817"/>
    </source>
</evidence>
<dbReference type="GO" id="GO:0003723">
    <property type="term" value="F:RNA binding"/>
    <property type="evidence" value="ECO:0007669"/>
    <property type="project" value="TreeGrafter"/>
</dbReference>
<accession>A0AAN7WNE6</accession>
<sequence length="122" mass="13871">MAPNTSRKQKIAKTFTVDVSAPTENGVFDPAAYAKYLIDHIKVDNATGNLGNAITVEEDGSVVTVVSTTKFSGKYLKYLTKKYLKKNQLRDWIRFVSYKTNQYKLSFYQVTPEDDEEEADEE</sequence>
<evidence type="ECO:0000256" key="6">
    <source>
        <dbReference type="ARBA" id="ARBA00082610"/>
    </source>
</evidence>
<evidence type="ECO:0000256" key="2">
    <source>
        <dbReference type="ARBA" id="ARBA00022980"/>
    </source>
</evidence>
<dbReference type="PANTHER" id="PTHR10064:SF31">
    <property type="entry name" value="LARGE RIBOSOMAL SUBUNIT PROTEIN EL22A-RELATED"/>
    <property type="match status" value="1"/>
</dbReference>
<comment type="caution">
    <text evidence="7">The sequence shown here is derived from an EMBL/GenBank/DDBJ whole genome shotgun (WGS) entry which is preliminary data.</text>
</comment>
<evidence type="ECO:0000313" key="7">
    <source>
        <dbReference type="EMBL" id="KAK5778672.1"/>
    </source>
</evidence>
<dbReference type="Pfam" id="PF01776">
    <property type="entry name" value="Ribosomal_L22e"/>
    <property type="match status" value="1"/>
</dbReference>
<protein>
    <recommendedName>
        <fullName evidence="5">L1c</fullName>
    </recommendedName>
    <alternativeName>
        <fullName evidence="4">RP4</fullName>
    </alternativeName>
    <alternativeName>
        <fullName evidence="6">YL31</fullName>
    </alternativeName>
</protein>